<gene>
    <name evidence="2" type="ORF">ACFQU8_01740</name>
</gene>
<proteinExistence type="predicted"/>
<comment type="caution">
    <text evidence="2">The sequence shown here is derived from an EMBL/GenBank/DDBJ whole genome shotgun (WGS) entry which is preliminary data.</text>
</comment>
<dbReference type="Pfam" id="PF22564">
    <property type="entry name" value="HAAS"/>
    <property type="match status" value="1"/>
</dbReference>
<protein>
    <recommendedName>
        <fullName evidence="4">DUF1700 domain-containing protein</fullName>
    </recommendedName>
</protein>
<dbReference type="RefSeq" id="WP_382357442.1">
    <property type="nucleotide sequence ID" value="NZ_JBHTGR010000002.1"/>
</dbReference>
<sequence>MNKQTFMKELNHYLNGLPAEEKRDINQDFDEHFSAGAKEGKSEFDIAAGLGSPRQIGKEMRAAYQLETVDSDNSVSNVLRAVWAVIGLGFFNLVIVLGPVLALAGIGFAGWVVGVSFTATPLLVLVNALLFPATFIWFDVFFSLLLSGVGILIGIGMYYLTRLFIQGIIKYLHFNVNAVKGGVSHA</sequence>
<feature type="transmembrane region" description="Helical" evidence="1">
    <location>
        <begin position="81"/>
        <end position="101"/>
    </location>
</feature>
<reference evidence="3" key="1">
    <citation type="journal article" date="2019" name="Int. J. Syst. Evol. Microbiol.">
        <title>The Global Catalogue of Microorganisms (GCM) 10K type strain sequencing project: providing services to taxonomists for standard genome sequencing and annotation.</title>
        <authorList>
            <consortium name="The Broad Institute Genomics Platform"/>
            <consortium name="The Broad Institute Genome Sequencing Center for Infectious Disease"/>
            <person name="Wu L."/>
            <person name="Ma J."/>
        </authorList>
    </citation>
    <scope>NUCLEOTIDE SEQUENCE [LARGE SCALE GENOMIC DNA]</scope>
    <source>
        <strain evidence="3">JCM 30234</strain>
    </source>
</reference>
<accession>A0ABW2UQB4</accession>
<keyword evidence="1" id="KW-0812">Transmembrane</keyword>
<evidence type="ECO:0008006" key="4">
    <source>
        <dbReference type="Google" id="ProtNLM"/>
    </source>
</evidence>
<organism evidence="2 3">
    <name type="scientific">Lentibacillus kimchii</name>
    <dbReference type="NCBI Taxonomy" id="1542911"/>
    <lineage>
        <taxon>Bacteria</taxon>
        <taxon>Bacillati</taxon>
        <taxon>Bacillota</taxon>
        <taxon>Bacilli</taxon>
        <taxon>Bacillales</taxon>
        <taxon>Bacillaceae</taxon>
        <taxon>Lentibacillus</taxon>
    </lineage>
</organism>
<feature type="transmembrane region" description="Helical" evidence="1">
    <location>
        <begin position="136"/>
        <end position="160"/>
    </location>
</feature>
<evidence type="ECO:0000256" key="1">
    <source>
        <dbReference type="SAM" id="Phobius"/>
    </source>
</evidence>
<name>A0ABW2UQB4_9BACI</name>
<dbReference type="Proteomes" id="UP001596620">
    <property type="component" value="Unassembled WGS sequence"/>
</dbReference>
<feature type="transmembrane region" description="Helical" evidence="1">
    <location>
        <begin position="108"/>
        <end position="130"/>
    </location>
</feature>
<keyword evidence="3" id="KW-1185">Reference proteome</keyword>
<evidence type="ECO:0000313" key="3">
    <source>
        <dbReference type="Proteomes" id="UP001596620"/>
    </source>
</evidence>
<keyword evidence="1" id="KW-1133">Transmembrane helix</keyword>
<evidence type="ECO:0000313" key="2">
    <source>
        <dbReference type="EMBL" id="MFC7745966.1"/>
    </source>
</evidence>
<keyword evidence="1" id="KW-0472">Membrane</keyword>
<dbReference type="EMBL" id="JBHTGR010000002">
    <property type="protein sequence ID" value="MFC7745966.1"/>
    <property type="molecule type" value="Genomic_DNA"/>
</dbReference>